<reference evidence="2" key="1">
    <citation type="submission" date="2021-02" db="EMBL/GenBank/DDBJ databases">
        <authorList>
            <person name="Nowell W R."/>
        </authorList>
    </citation>
    <scope>NUCLEOTIDE SEQUENCE</scope>
</reference>
<dbReference type="EMBL" id="CAJNYT010003994">
    <property type="protein sequence ID" value="CAF3624037.1"/>
    <property type="molecule type" value="Genomic_DNA"/>
</dbReference>
<evidence type="ECO:0000256" key="1">
    <source>
        <dbReference type="SAM" id="MobiDB-lite"/>
    </source>
</evidence>
<protein>
    <submittedName>
        <fullName evidence="2">Uncharacterized protein</fullName>
    </submittedName>
</protein>
<name>A0A818PIN1_9BILA</name>
<organism evidence="2 3">
    <name type="scientific">Rotaria socialis</name>
    <dbReference type="NCBI Taxonomy" id="392032"/>
    <lineage>
        <taxon>Eukaryota</taxon>
        <taxon>Metazoa</taxon>
        <taxon>Spiralia</taxon>
        <taxon>Gnathifera</taxon>
        <taxon>Rotifera</taxon>
        <taxon>Eurotatoria</taxon>
        <taxon>Bdelloidea</taxon>
        <taxon>Philodinida</taxon>
        <taxon>Philodinidae</taxon>
        <taxon>Rotaria</taxon>
    </lineage>
</organism>
<accession>A0A818PIN1</accession>
<comment type="caution">
    <text evidence="2">The sequence shown here is derived from an EMBL/GenBank/DDBJ whole genome shotgun (WGS) entry which is preliminary data.</text>
</comment>
<evidence type="ECO:0000313" key="3">
    <source>
        <dbReference type="Proteomes" id="UP000663872"/>
    </source>
</evidence>
<gene>
    <name evidence="2" type="ORF">GRG538_LOCUS23821</name>
</gene>
<evidence type="ECO:0000313" key="2">
    <source>
        <dbReference type="EMBL" id="CAF3624037.1"/>
    </source>
</evidence>
<dbReference type="AlphaFoldDB" id="A0A818PIN1"/>
<feature type="compositionally biased region" description="Acidic residues" evidence="1">
    <location>
        <begin position="22"/>
        <end position="42"/>
    </location>
</feature>
<feature type="non-terminal residue" evidence="2">
    <location>
        <position position="67"/>
    </location>
</feature>
<proteinExistence type="predicted"/>
<sequence length="67" mass="7702">KQFEQVSETIGLRQDGDNDNQAIEEEEEEEDEDEEEELDEEPASSIPKNDEINKLTEIITSNHLLIS</sequence>
<dbReference type="Proteomes" id="UP000663872">
    <property type="component" value="Unassembled WGS sequence"/>
</dbReference>
<feature type="region of interest" description="Disordered" evidence="1">
    <location>
        <begin position="1"/>
        <end position="51"/>
    </location>
</feature>